<name>A0ABP6SVT4_9ACTN</name>
<evidence type="ECO:0000256" key="5">
    <source>
        <dbReference type="HAMAP-Rule" id="MF_01609"/>
    </source>
</evidence>
<dbReference type="PANTHER" id="PTHR36510:SF1">
    <property type="entry name" value="GLUTAMATE--CYSTEINE LIGASE 2-RELATED"/>
    <property type="match status" value="1"/>
</dbReference>
<keyword evidence="2 5" id="KW-0547">Nucleotide-binding</keyword>
<evidence type="ECO:0000256" key="2">
    <source>
        <dbReference type="ARBA" id="ARBA00022741"/>
    </source>
</evidence>
<keyword evidence="3 5" id="KW-0067">ATP-binding</keyword>
<evidence type="ECO:0000256" key="1">
    <source>
        <dbReference type="ARBA" id="ARBA00022598"/>
    </source>
</evidence>
<dbReference type="Gene3D" id="3.30.590.20">
    <property type="match status" value="1"/>
</dbReference>
<organism evidence="6 7">
    <name type="scientific">Cryptosporangium minutisporangium</name>
    <dbReference type="NCBI Taxonomy" id="113569"/>
    <lineage>
        <taxon>Bacteria</taxon>
        <taxon>Bacillati</taxon>
        <taxon>Actinomycetota</taxon>
        <taxon>Actinomycetes</taxon>
        <taxon>Cryptosporangiales</taxon>
        <taxon>Cryptosporangiaceae</taxon>
        <taxon>Cryptosporangium</taxon>
    </lineage>
</organism>
<comment type="caution">
    <text evidence="6">The sequence shown here is derived from an EMBL/GenBank/DDBJ whole genome shotgun (WGS) entry which is preliminary data.</text>
</comment>
<evidence type="ECO:0000313" key="7">
    <source>
        <dbReference type="Proteomes" id="UP001501676"/>
    </source>
</evidence>
<gene>
    <name evidence="6" type="ORF">GCM10020369_25050</name>
</gene>
<protein>
    <recommendedName>
        <fullName evidence="5">Putative glutamate--cysteine ligase 2</fullName>
        <ecNumber evidence="5">6.3.2.2</ecNumber>
    </recommendedName>
    <alternativeName>
        <fullName evidence="5">Gamma-glutamylcysteine synthetase 2</fullName>
        <shortName evidence="5">GCS 2</shortName>
        <shortName evidence="5">Gamma-GCS 2</shortName>
    </alternativeName>
</protein>
<dbReference type="Pfam" id="PF04107">
    <property type="entry name" value="GCS2"/>
    <property type="match status" value="1"/>
</dbReference>
<dbReference type="InterPro" id="IPR014746">
    <property type="entry name" value="Gln_synth/guanido_kin_cat_dom"/>
</dbReference>
<evidence type="ECO:0000313" key="6">
    <source>
        <dbReference type="EMBL" id="GAA3386599.1"/>
    </source>
</evidence>
<dbReference type="NCBIfam" id="NF010041">
    <property type="entry name" value="PRK13517.1-1"/>
    <property type="match status" value="1"/>
</dbReference>
<dbReference type="PANTHER" id="PTHR36510">
    <property type="entry name" value="GLUTAMATE--CYSTEINE LIGASE 2-RELATED"/>
    <property type="match status" value="1"/>
</dbReference>
<comment type="function">
    <text evidence="5">ATP-dependent carboxylate-amine ligase which exhibits weak glutamate--cysteine ligase activity.</text>
</comment>
<dbReference type="NCBIfam" id="TIGR02050">
    <property type="entry name" value="gshA_cyan_rel"/>
    <property type="match status" value="1"/>
</dbReference>
<dbReference type="RefSeq" id="WP_345728219.1">
    <property type="nucleotide sequence ID" value="NZ_BAAAYN010000017.1"/>
</dbReference>
<keyword evidence="1 5" id="KW-0436">Ligase</keyword>
<accession>A0ABP6SVT4</accession>
<comment type="catalytic activity">
    <reaction evidence="4 5">
        <text>L-cysteine + L-glutamate + ATP = gamma-L-glutamyl-L-cysteine + ADP + phosphate + H(+)</text>
        <dbReference type="Rhea" id="RHEA:13285"/>
        <dbReference type="ChEBI" id="CHEBI:15378"/>
        <dbReference type="ChEBI" id="CHEBI:29985"/>
        <dbReference type="ChEBI" id="CHEBI:30616"/>
        <dbReference type="ChEBI" id="CHEBI:35235"/>
        <dbReference type="ChEBI" id="CHEBI:43474"/>
        <dbReference type="ChEBI" id="CHEBI:58173"/>
        <dbReference type="ChEBI" id="CHEBI:456216"/>
        <dbReference type="EC" id="6.3.2.2"/>
    </reaction>
</comment>
<dbReference type="EC" id="6.3.2.2" evidence="5"/>
<evidence type="ECO:0000256" key="3">
    <source>
        <dbReference type="ARBA" id="ARBA00022840"/>
    </source>
</evidence>
<dbReference type="InterPro" id="IPR050141">
    <property type="entry name" value="GCL_type2/YbdK_subfam"/>
</dbReference>
<sequence length="360" mass="38630">MNTAPGRATVGVEEEFLLLDPVTGENVPLVEQLLAKLPDDLRDRTRLEFRHCMLELVTAPAVDLTDVREQLNRLRSAAASAATSVGAGVAPVAATPVADTDRQATDDERFAAIARHYGPIAHDPAVCGCHVHVGVPSRAAAIDVCRRIRPWLPVVQALAANSPLYLGADTGYASWRSVQLDRWPSLGPIPHLESVDDYDRAVAALVASGAMLDETMVLWHVRPSATYPTVEVRVADVCPTVDDTVLVAGLVRGLVATALGSSSDAGRVPDHLLHAAHWNAARTGLTGTLLDPRDGRARPAWSLVDELVDTIGPELRRHGDLDVVTAQLERLRRDGTGADRQRRTLARTDSIAAVLAELTC</sequence>
<comment type="similarity">
    <text evidence="5">Belongs to the glutamate--cysteine ligase type 2 family. YbdK subfamily.</text>
</comment>
<dbReference type="InterPro" id="IPR011793">
    <property type="entry name" value="YbdK"/>
</dbReference>
<dbReference type="GO" id="GO:0016874">
    <property type="term" value="F:ligase activity"/>
    <property type="evidence" value="ECO:0007669"/>
    <property type="project" value="UniProtKB-KW"/>
</dbReference>
<dbReference type="InterPro" id="IPR006336">
    <property type="entry name" value="GCS2"/>
</dbReference>
<dbReference type="EMBL" id="BAAAYN010000017">
    <property type="protein sequence ID" value="GAA3386599.1"/>
    <property type="molecule type" value="Genomic_DNA"/>
</dbReference>
<keyword evidence="7" id="KW-1185">Reference proteome</keyword>
<dbReference type="Proteomes" id="UP001501676">
    <property type="component" value="Unassembled WGS sequence"/>
</dbReference>
<dbReference type="HAMAP" id="MF_01609">
    <property type="entry name" value="Glu_cys_ligase_2"/>
    <property type="match status" value="1"/>
</dbReference>
<dbReference type="SUPFAM" id="SSF55931">
    <property type="entry name" value="Glutamine synthetase/guanido kinase"/>
    <property type="match status" value="1"/>
</dbReference>
<reference evidence="7" key="1">
    <citation type="journal article" date="2019" name="Int. J. Syst. Evol. Microbiol.">
        <title>The Global Catalogue of Microorganisms (GCM) 10K type strain sequencing project: providing services to taxonomists for standard genome sequencing and annotation.</title>
        <authorList>
            <consortium name="The Broad Institute Genomics Platform"/>
            <consortium name="The Broad Institute Genome Sequencing Center for Infectious Disease"/>
            <person name="Wu L."/>
            <person name="Ma J."/>
        </authorList>
    </citation>
    <scope>NUCLEOTIDE SEQUENCE [LARGE SCALE GENOMIC DNA]</scope>
    <source>
        <strain evidence="7">JCM 9458</strain>
    </source>
</reference>
<evidence type="ECO:0000256" key="4">
    <source>
        <dbReference type="ARBA" id="ARBA00048819"/>
    </source>
</evidence>
<proteinExistence type="inferred from homology"/>